<feature type="domain" description="N-acetyltransferase" evidence="1">
    <location>
        <begin position="1"/>
        <end position="92"/>
    </location>
</feature>
<dbReference type="PROSITE" id="PS51186">
    <property type="entry name" value="GNAT"/>
    <property type="match status" value="1"/>
</dbReference>
<dbReference type="SUPFAM" id="SSF55729">
    <property type="entry name" value="Acyl-CoA N-acyltransferases (Nat)"/>
    <property type="match status" value="1"/>
</dbReference>
<dbReference type="PROSITE" id="PS51729">
    <property type="entry name" value="GNAT_YJDJ"/>
    <property type="match status" value="1"/>
</dbReference>
<reference evidence="3 4" key="2">
    <citation type="journal article" date="2016" name="Genome Announc.">
        <title>Draft Genome Sequence of Oceanobacillus picturae Heshi-B3, Isolated from Fermented Rice Bran in a Traditional Japanese Seafood Dish.</title>
        <authorList>
            <person name="Akuzawa S."/>
            <person name="Nagaoka J."/>
            <person name="Kanekatsu M."/>
            <person name="Kanesaki Y."/>
            <person name="Suzuki T."/>
        </authorList>
    </citation>
    <scope>NUCLEOTIDE SEQUENCE [LARGE SCALE GENOMIC DNA]</scope>
    <source>
        <strain evidence="3 4">Heshi-B3</strain>
    </source>
</reference>
<sequence length="92" mass="10213">MTTIKEGSQSFYVGESETNPDAEIGYTFSENGDIVIDHTVVSESLQGQGLAGKLVERVVEQARQDGRKIVPQCSYAKKKLEETSEYQDVLKQ</sequence>
<dbReference type="OrthoDB" id="9793389at2"/>
<reference evidence="4" key="1">
    <citation type="submission" date="2015-07" db="EMBL/GenBank/DDBJ databases">
        <title>Draft Genome Sequence of Oceanobacillus picturae Heshi-B3 that Was Isolated from Fermented Rice Bran with Aging Salted Mackerel, Which Was Named Heshiko as Traditional Fermented Seafood in Japan.</title>
        <authorList>
            <person name="Akuzawa S."/>
            <person name="Nakagawa J."/>
            <person name="Kanekatsu T."/>
            <person name="Kanesaki Y."/>
            <person name="Suzuki T."/>
        </authorList>
    </citation>
    <scope>NUCLEOTIDE SEQUENCE [LARGE SCALE GENOMIC DNA]</scope>
    <source>
        <strain evidence="4">Heshi-B3</strain>
    </source>
</reference>
<proteinExistence type="predicted"/>
<dbReference type="InterPro" id="IPR000182">
    <property type="entry name" value="GNAT_dom"/>
</dbReference>
<evidence type="ECO:0000259" key="1">
    <source>
        <dbReference type="PROSITE" id="PS51186"/>
    </source>
</evidence>
<dbReference type="CDD" id="cd04301">
    <property type="entry name" value="NAT_SF"/>
    <property type="match status" value="1"/>
</dbReference>
<evidence type="ECO:0000313" key="4">
    <source>
        <dbReference type="Proteomes" id="UP000052946"/>
    </source>
</evidence>
<dbReference type="PANTHER" id="PTHR31435:SF10">
    <property type="entry name" value="BSR4717 PROTEIN"/>
    <property type="match status" value="1"/>
</dbReference>
<dbReference type="Pfam" id="PF14542">
    <property type="entry name" value="Acetyltransf_CG"/>
    <property type="match status" value="1"/>
</dbReference>
<dbReference type="Gene3D" id="3.40.630.30">
    <property type="match status" value="1"/>
</dbReference>
<dbReference type="InterPro" id="IPR045057">
    <property type="entry name" value="Gcn5-rel_NAT"/>
</dbReference>
<keyword evidence="3" id="KW-0808">Transferase</keyword>
<dbReference type="PANTHER" id="PTHR31435">
    <property type="entry name" value="PROTEIN NATD1"/>
    <property type="match status" value="1"/>
</dbReference>
<dbReference type="EMBL" id="BBXV01000013">
    <property type="protein sequence ID" value="GAQ17259.1"/>
    <property type="molecule type" value="Genomic_DNA"/>
</dbReference>
<dbReference type="InterPro" id="IPR031165">
    <property type="entry name" value="GNAT_YJDJ"/>
</dbReference>
<feature type="domain" description="N-acetyltransferase" evidence="2">
    <location>
        <begin position="3"/>
        <end position="91"/>
    </location>
</feature>
<evidence type="ECO:0000313" key="3">
    <source>
        <dbReference type="EMBL" id="GAQ17259.1"/>
    </source>
</evidence>
<dbReference type="Proteomes" id="UP000052946">
    <property type="component" value="Unassembled WGS sequence"/>
</dbReference>
<gene>
    <name evidence="3" type="ORF">OPHB3_1184</name>
</gene>
<name>A0A0U9H4K4_9BACI</name>
<evidence type="ECO:0000259" key="2">
    <source>
        <dbReference type="PROSITE" id="PS51729"/>
    </source>
</evidence>
<comment type="caution">
    <text evidence="3">The sequence shown here is derived from an EMBL/GenBank/DDBJ whole genome shotgun (WGS) entry which is preliminary data.</text>
</comment>
<dbReference type="RefSeq" id="WP_058949721.1">
    <property type="nucleotide sequence ID" value="NZ_BBXV01000013.1"/>
</dbReference>
<dbReference type="GO" id="GO:0016747">
    <property type="term" value="F:acyltransferase activity, transferring groups other than amino-acyl groups"/>
    <property type="evidence" value="ECO:0007669"/>
    <property type="project" value="InterPro"/>
</dbReference>
<organism evidence="3 4">
    <name type="scientific">Oceanobacillus picturae</name>
    <dbReference type="NCBI Taxonomy" id="171693"/>
    <lineage>
        <taxon>Bacteria</taxon>
        <taxon>Bacillati</taxon>
        <taxon>Bacillota</taxon>
        <taxon>Bacilli</taxon>
        <taxon>Bacillales</taxon>
        <taxon>Bacillaceae</taxon>
        <taxon>Oceanobacillus</taxon>
    </lineage>
</organism>
<accession>A0A0U9H4K4</accession>
<protein>
    <submittedName>
        <fullName evidence="3">Acetyltransferase</fullName>
    </submittedName>
</protein>
<dbReference type="InterPro" id="IPR016181">
    <property type="entry name" value="Acyl_CoA_acyltransferase"/>
</dbReference>
<dbReference type="AlphaFoldDB" id="A0A0U9H4K4"/>